<keyword evidence="9" id="KW-1185">Reference proteome</keyword>
<evidence type="ECO:0000313" key="8">
    <source>
        <dbReference type="EMBL" id="AHI57742.1"/>
    </source>
</evidence>
<keyword evidence="4" id="KW-0808">Transferase</keyword>
<evidence type="ECO:0000256" key="5">
    <source>
        <dbReference type="ARBA" id="ARBA00022683"/>
    </source>
</evidence>
<keyword evidence="2" id="KW-0597">Phosphoprotein</keyword>
<dbReference type="AlphaFoldDB" id="W0GKS8"/>
<dbReference type="InterPro" id="IPR050864">
    <property type="entry name" value="Bacterial_PTS_Sugar_Transport"/>
</dbReference>
<proteinExistence type="predicted"/>
<feature type="transmembrane region" description="Helical" evidence="6">
    <location>
        <begin position="307"/>
        <end position="332"/>
    </location>
</feature>
<dbReference type="Gene3D" id="3.40.50.2300">
    <property type="match status" value="1"/>
</dbReference>
<dbReference type="eggNOG" id="COG1299">
    <property type="taxonomic scope" value="Bacteria"/>
</dbReference>
<evidence type="ECO:0000256" key="6">
    <source>
        <dbReference type="SAM" id="Phobius"/>
    </source>
</evidence>
<dbReference type="NCBIfam" id="TIGR00829">
    <property type="entry name" value="FRU"/>
    <property type="match status" value="1"/>
</dbReference>
<dbReference type="GO" id="GO:0005886">
    <property type="term" value="C:plasma membrane"/>
    <property type="evidence" value="ECO:0007669"/>
    <property type="project" value="TreeGrafter"/>
</dbReference>
<dbReference type="InterPro" id="IPR003353">
    <property type="entry name" value="PTS_IIB_fruc"/>
</dbReference>
<evidence type="ECO:0000259" key="7">
    <source>
        <dbReference type="PROSITE" id="PS51099"/>
    </source>
</evidence>
<evidence type="ECO:0000256" key="2">
    <source>
        <dbReference type="ARBA" id="ARBA00022553"/>
    </source>
</evidence>
<dbReference type="InterPro" id="IPR036095">
    <property type="entry name" value="PTS_EIIB-like_sf"/>
</dbReference>
<dbReference type="PROSITE" id="PS51099">
    <property type="entry name" value="PTS_EIIB_TYPE_2"/>
    <property type="match status" value="1"/>
</dbReference>
<dbReference type="GO" id="GO:0009401">
    <property type="term" value="P:phosphoenolpyruvate-dependent sugar phosphotransferase system"/>
    <property type="evidence" value="ECO:0007669"/>
    <property type="project" value="UniProtKB-KW"/>
</dbReference>
<dbReference type="GO" id="GO:0090563">
    <property type="term" value="F:protein-phosphocysteine-sugar phosphotransferase activity"/>
    <property type="evidence" value="ECO:0007669"/>
    <property type="project" value="TreeGrafter"/>
</dbReference>
<gene>
    <name evidence="8" type="ORF">P344_01970</name>
</gene>
<keyword evidence="6" id="KW-0472">Membrane</keyword>
<feature type="transmembrane region" description="Helical" evidence="6">
    <location>
        <begin position="185"/>
        <end position="205"/>
    </location>
</feature>
<keyword evidence="5" id="KW-0598">Phosphotransferase system</keyword>
<dbReference type="STRING" id="838561.P344_01970"/>
<keyword evidence="1" id="KW-0813">Transport</keyword>
<dbReference type="KEGG" id="smir:SMM_0331"/>
<dbReference type="HOGENOM" id="CLU_655378_0_0_14"/>
<dbReference type="PANTHER" id="PTHR30505">
    <property type="entry name" value="FRUCTOSE-LIKE PERMEASE"/>
    <property type="match status" value="1"/>
</dbReference>
<keyword evidence="3" id="KW-0762">Sugar transport</keyword>
<dbReference type="SUPFAM" id="SSF52794">
    <property type="entry name" value="PTS system IIB component-like"/>
    <property type="match status" value="1"/>
</dbReference>
<dbReference type="PANTHER" id="PTHR30505:SF28">
    <property type="entry name" value="PTS SYSTEM 2-O-ALPHA-MANNOSYL-D-GLYCERATE-SPECIFIC EIIABC COMPONENT"/>
    <property type="match status" value="1"/>
</dbReference>
<feature type="domain" description="PTS EIIB type-2" evidence="7">
    <location>
        <begin position="41"/>
        <end position="137"/>
    </location>
</feature>
<evidence type="ECO:0000313" key="9">
    <source>
        <dbReference type="Proteomes" id="UP000019260"/>
    </source>
</evidence>
<organism evidence="8 9">
    <name type="scientific">Spiroplasma mirum ATCC 29335</name>
    <dbReference type="NCBI Taxonomy" id="838561"/>
    <lineage>
        <taxon>Bacteria</taxon>
        <taxon>Bacillati</taxon>
        <taxon>Mycoplasmatota</taxon>
        <taxon>Mollicutes</taxon>
        <taxon>Entomoplasmatales</taxon>
        <taxon>Spiroplasmataceae</taxon>
        <taxon>Spiroplasma</taxon>
    </lineage>
</organism>
<accession>W0GKS8</accession>
<reference evidence="8 9" key="1">
    <citation type="submission" date="2013-09" db="EMBL/GenBank/DDBJ databases">
        <title>Complete genome sequence of Spiroplasma mirum suckling mouse cataract agent.</title>
        <authorList>
            <person name="Landry C.A."/>
            <person name="Bastian F.O."/>
            <person name="Thune R.L."/>
        </authorList>
    </citation>
    <scope>NUCLEOTIDE SEQUENCE [LARGE SCALE GENOMIC DNA]</scope>
    <source>
        <strain evidence="8 9">SMCA</strain>
    </source>
</reference>
<dbReference type="InterPro" id="IPR003501">
    <property type="entry name" value="PTS_EIIB_2/3"/>
</dbReference>
<feature type="transmembrane region" description="Helical" evidence="6">
    <location>
        <begin position="225"/>
        <end position="244"/>
    </location>
</feature>
<dbReference type="InterPro" id="IPR013011">
    <property type="entry name" value="PTS_EIIB_2"/>
</dbReference>
<dbReference type="CDD" id="cd05569">
    <property type="entry name" value="PTS_IIB_fructose"/>
    <property type="match status" value="1"/>
</dbReference>
<evidence type="ECO:0000256" key="4">
    <source>
        <dbReference type="ARBA" id="ARBA00022679"/>
    </source>
</evidence>
<dbReference type="Proteomes" id="UP000019260">
    <property type="component" value="Chromosome"/>
</dbReference>
<protein>
    <recommendedName>
        <fullName evidence="7">PTS EIIB type-2 domain-containing protein</fullName>
    </recommendedName>
</protein>
<name>W0GKS8_9MOLU</name>
<evidence type="ECO:0000256" key="3">
    <source>
        <dbReference type="ARBA" id="ARBA00022597"/>
    </source>
</evidence>
<dbReference type="RefSeq" id="WP_051413760.1">
    <property type="nucleotide sequence ID" value="NZ_CP002082.1"/>
</dbReference>
<keyword evidence="6" id="KW-1133">Transmembrane helix</keyword>
<dbReference type="eggNOG" id="COG1445">
    <property type="taxonomic scope" value="Bacteria"/>
</dbReference>
<feature type="transmembrane region" description="Helical" evidence="6">
    <location>
        <begin position="273"/>
        <end position="295"/>
    </location>
</feature>
<keyword evidence="6" id="KW-0812">Transmembrane</keyword>
<dbReference type="EMBL" id="CP006720">
    <property type="protein sequence ID" value="AHI57742.1"/>
    <property type="molecule type" value="Genomic_DNA"/>
</dbReference>
<feature type="transmembrane region" description="Helical" evidence="6">
    <location>
        <begin position="251"/>
        <end position="267"/>
    </location>
</feature>
<dbReference type="GO" id="GO:0022877">
    <property type="term" value="F:protein-N(PI)-phosphohistidine-fructose phosphotransferase system transporter activity"/>
    <property type="evidence" value="ECO:0007669"/>
    <property type="project" value="InterPro"/>
</dbReference>
<dbReference type="KEGG" id="smia:P344_01970"/>
<dbReference type="Pfam" id="PF02302">
    <property type="entry name" value="PTS_IIB"/>
    <property type="match status" value="1"/>
</dbReference>
<evidence type="ECO:0000256" key="1">
    <source>
        <dbReference type="ARBA" id="ARBA00022448"/>
    </source>
</evidence>
<sequence length="419" mass="45552">MDSEIRSQLKTLTEKRAVLKILTATDEKTSENSNSDYKRYIIGITACPAAVAHTYMAAQKLEDYVKAMGYAVKIEKQDSNGFEDKLTSEDVKNANVLIMATDINAAEQERFVDIPILKVAVADPLHNVEKVFNNALNLARNISSQQIPVIKQEDSKLPKNRHWFKLHFKAGAVSLKNAVLKGISYAVPVIVAGTAIQAIITIINQVAGVNYITAHANLLNTLGNVLGKALSILLAPVLAAYIVYAMADKPGLTPGFLGVLAWVYVTKTSSDGIVIVDGLGFLEGLIIGIIVDYLMKLFKKYLVSKKIQGVLTWFVYPVLGSLISMCLILFVIGQPVIVEPRLNAAHSLPDTAPPNINDGITRNGSDNANGIAPSVIPIDDNNQEIFPASFSYWFENLRPITVTKVVVQPVPISAAQKDA</sequence>
<dbReference type="PATRIC" id="fig|838561.3.peg.376"/>